<proteinExistence type="predicted"/>
<feature type="chain" id="PRO_5046691923" description="CUB domain-containing protein" evidence="1">
    <location>
        <begin position="26"/>
        <end position="299"/>
    </location>
</feature>
<comment type="caution">
    <text evidence="2">The sequence shown here is derived from an EMBL/GenBank/DDBJ whole genome shotgun (WGS) entry which is preliminary data.</text>
</comment>
<accession>A0ABP1RUZ8</accession>
<dbReference type="Proteomes" id="UP001642540">
    <property type="component" value="Unassembled WGS sequence"/>
</dbReference>
<gene>
    <name evidence="2" type="ORF">ODALV1_LOCUS26438</name>
</gene>
<reference evidence="2 3" key="1">
    <citation type="submission" date="2024-08" db="EMBL/GenBank/DDBJ databases">
        <authorList>
            <person name="Cucini C."/>
            <person name="Frati F."/>
        </authorList>
    </citation>
    <scope>NUCLEOTIDE SEQUENCE [LARGE SCALE GENOMIC DNA]</scope>
</reference>
<evidence type="ECO:0000256" key="1">
    <source>
        <dbReference type="SAM" id="SignalP"/>
    </source>
</evidence>
<organism evidence="2 3">
    <name type="scientific">Orchesella dallaii</name>
    <dbReference type="NCBI Taxonomy" id="48710"/>
    <lineage>
        <taxon>Eukaryota</taxon>
        <taxon>Metazoa</taxon>
        <taxon>Ecdysozoa</taxon>
        <taxon>Arthropoda</taxon>
        <taxon>Hexapoda</taxon>
        <taxon>Collembola</taxon>
        <taxon>Entomobryomorpha</taxon>
        <taxon>Entomobryoidea</taxon>
        <taxon>Orchesellidae</taxon>
        <taxon>Orchesellinae</taxon>
        <taxon>Orchesella</taxon>
    </lineage>
</organism>
<evidence type="ECO:0000313" key="3">
    <source>
        <dbReference type="Proteomes" id="UP001642540"/>
    </source>
</evidence>
<keyword evidence="1" id="KW-0732">Signal</keyword>
<name>A0ABP1RUZ8_9HEXA</name>
<dbReference type="SUPFAM" id="SSF49854">
    <property type="entry name" value="Spermadhesin, CUB domain"/>
    <property type="match status" value="1"/>
</dbReference>
<keyword evidence="3" id="KW-1185">Reference proteome</keyword>
<evidence type="ECO:0008006" key="4">
    <source>
        <dbReference type="Google" id="ProtNLM"/>
    </source>
</evidence>
<sequence length="299" mass="32648">MLRLKFTFLLAFILTISQAVSIAEADTSILKEGPQFDYNKETDLYYTSPNTTYSTICGEVLNSTGGVITYRANQALVQHERCVWIVRGGNPSGYNIDVRLMGFSSGGGYSNQLIATCFRLGSTPTHRSLSLTSYNLSPCDILMITFHTGANVAGYQGFLLEYNTQTIGGGNGVSRDSTDMIFQEDFTVLHHPLAAAQYSNNEISTFVLVPANNIYSSTKRTNIAFFLDSIENCCDILTLWVFNGNSASSAKWERREVLSGNQTVVNNSDLAMLVFTTDSSGLGRGFQLVLAKGGTDCTV</sequence>
<protein>
    <recommendedName>
        <fullName evidence="4">CUB domain-containing protein</fullName>
    </recommendedName>
</protein>
<dbReference type="InterPro" id="IPR035914">
    <property type="entry name" value="Sperma_CUB_dom_sf"/>
</dbReference>
<evidence type="ECO:0000313" key="2">
    <source>
        <dbReference type="EMBL" id="CAL8136426.1"/>
    </source>
</evidence>
<feature type="signal peptide" evidence="1">
    <location>
        <begin position="1"/>
        <end position="25"/>
    </location>
</feature>
<dbReference type="EMBL" id="CAXLJM020000111">
    <property type="protein sequence ID" value="CAL8136426.1"/>
    <property type="molecule type" value="Genomic_DNA"/>
</dbReference>